<accession>A0AAJ7SDV9</accession>
<reference evidence="10" key="1">
    <citation type="submission" date="2025-08" db="UniProtKB">
        <authorList>
            <consortium name="RefSeq"/>
        </authorList>
    </citation>
    <scope>IDENTIFICATION</scope>
</reference>
<evidence type="ECO:0000256" key="6">
    <source>
        <dbReference type="SAM" id="SignalP"/>
    </source>
</evidence>
<proteinExistence type="predicted"/>
<evidence type="ECO:0000256" key="3">
    <source>
        <dbReference type="ARBA" id="ARBA00022989"/>
    </source>
</evidence>
<dbReference type="InterPro" id="IPR018000">
    <property type="entry name" value="Neurotransmitter_ion_chnl_CS"/>
</dbReference>
<evidence type="ECO:0000256" key="2">
    <source>
        <dbReference type="ARBA" id="ARBA00022692"/>
    </source>
</evidence>
<dbReference type="GO" id="GO:0004888">
    <property type="term" value="F:transmembrane signaling receptor activity"/>
    <property type="evidence" value="ECO:0007669"/>
    <property type="project" value="InterPro"/>
</dbReference>
<keyword evidence="2 5" id="KW-0812">Transmembrane</keyword>
<dbReference type="InterPro" id="IPR006202">
    <property type="entry name" value="Neur_chan_lig-bd"/>
</dbReference>
<feature type="domain" description="Neurotransmitter-gated ion-channel transmembrane" evidence="8">
    <location>
        <begin position="267"/>
        <end position="359"/>
    </location>
</feature>
<protein>
    <submittedName>
        <fullName evidence="10">Gamma-aminobutyric acid receptor subunit beta-like</fullName>
    </submittedName>
</protein>
<feature type="signal peptide" evidence="6">
    <location>
        <begin position="1"/>
        <end position="17"/>
    </location>
</feature>
<keyword evidence="6" id="KW-0732">Signal</keyword>
<sequence length="366" mass="41637">MAFSLLILLLLCEATSSNSIREGEEQLRQRILELLKPTHVLDLARGTLNVSVDIIVDSVTDLKILRMEFEVRLRLFLTWELNDDTLEICYLEAESAGASRLSVDQGHVVLATDDVYFEEAKLITVPSETVRPVGVRYYRDERTSRYYKEFSGTFVVSVGCNLDLTRFPFDEQLCPLTIRSFSHRNYEVGIYPRGLVVDEDLELSEYTLTIRMSSQEIQHPSWGSRGGGLELILETCSSRLSARDGVFQGVQLSFRFARRLPHQFLIMYLPSLIIVGVASLSWLLPLSASIERLTLIITVTLVMYTQLGKIRSSVPTTSYVTFGDIWIFACTLFVFGVTVECSVMEGLYERQKRKENKNVRMAPQGR</sequence>
<dbReference type="InterPro" id="IPR036734">
    <property type="entry name" value="Neur_chan_lig-bd_sf"/>
</dbReference>
<keyword evidence="4 5" id="KW-0472">Membrane</keyword>
<dbReference type="InterPro" id="IPR006201">
    <property type="entry name" value="Neur_channel"/>
</dbReference>
<feature type="transmembrane region" description="Helical" evidence="5">
    <location>
        <begin position="265"/>
        <end position="286"/>
    </location>
</feature>
<evidence type="ECO:0000259" key="8">
    <source>
        <dbReference type="Pfam" id="PF02932"/>
    </source>
</evidence>
<feature type="chain" id="PRO_5042534053" evidence="6">
    <location>
        <begin position="18"/>
        <end position="366"/>
    </location>
</feature>
<feature type="transmembrane region" description="Helical" evidence="5">
    <location>
        <begin position="325"/>
        <end position="348"/>
    </location>
</feature>
<organism evidence="9 10">
    <name type="scientific">Galendromus occidentalis</name>
    <name type="common">western predatory mite</name>
    <dbReference type="NCBI Taxonomy" id="34638"/>
    <lineage>
        <taxon>Eukaryota</taxon>
        <taxon>Metazoa</taxon>
        <taxon>Ecdysozoa</taxon>
        <taxon>Arthropoda</taxon>
        <taxon>Chelicerata</taxon>
        <taxon>Arachnida</taxon>
        <taxon>Acari</taxon>
        <taxon>Parasitiformes</taxon>
        <taxon>Mesostigmata</taxon>
        <taxon>Gamasina</taxon>
        <taxon>Phytoseioidea</taxon>
        <taxon>Phytoseiidae</taxon>
        <taxon>Typhlodrominae</taxon>
        <taxon>Galendromus</taxon>
    </lineage>
</organism>
<dbReference type="AlphaFoldDB" id="A0AAJ7SDV9"/>
<evidence type="ECO:0000259" key="7">
    <source>
        <dbReference type="Pfam" id="PF02931"/>
    </source>
</evidence>
<comment type="subcellular location">
    <subcellularLocation>
        <location evidence="1">Membrane</location>
        <topology evidence="1">Multi-pass membrane protein</topology>
    </subcellularLocation>
</comment>
<dbReference type="RefSeq" id="XP_028966936.1">
    <property type="nucleotide sequence ID" value="XM_029111103.1"/>
</dbReference>
<feature type="transmembrane region" description="Helical" evidence="5">
    <location>
        <begin position="293"/>
        <end position="310"/>
    </location>
</feature>
<name>A0AAJ7SDV9_9ACAR</name>
<dbReference type="InterPro" id="IPR006029">
    <property type="entry name" value="Neurotrans-gated_channel_TM"/>
</dbReference>
<dbReference type="GeneID" id="100909117"/>
<evidence type="ECO:0000313" key="10">
    <source>
        <dbReference type="RefSeq" id="XP_028966936.1"/>
    </source>
</evidence>
<dbReference type="SUPFAM" id="SSF63712">
    <property type="entry name" value="Nicotinic receptor ligand binding domain-like"/>
    <property type="match status" value="1"/>
</dbReference>
<evidence type="ECO:0000313" key="9">
    <source>
        <dbReference type="Proteomes" id="UP000694867"/>
    </source>
</evidence>
<keyword evidence="3 5" id="KW-1133">Transmembrane helix</keyword>
<evidence type="ECO:0000256" key="1">
    <source>
        <dbReference type="ARBA" id="ARBA00004141"/>
    </source>
</evidence>
<dbReference type="InterPro" id="IPR036719">
    <property type="entry name" value="Neuro-gated_channel_TM_sf"/>
</dbReference>
<feature type="domain" description="Neurotransmitter-gated ion-channel ligand-binding" evidence="7">
    <location>
        <begin position="45"/>
        <end position="216"/>
    </location>
</feature>
<dbReference type="Gene3D" id="1.20.58.390">
    <property type="entry name" value="Neurotransmitter-gated ion-channel transmembrane domain"/>
    <property type="match status" value="1"/>
</dbReference>
<dbReference type="GO" id="GO:0016020">
    <property type="term" value="C:membrane"/>
    <property type="evidence" value="ECO:0007669"/>
    <property type="project" value="UniProtKB-SubCell"/>
</dbReference>
<evidence type="ECO:0000256" key="4">
    <source>
        <dbReference type="ARBA" id="ARBA00023136"/>
    </source>
</evidence>
<dbReference type="PANTHER" id="PTHR18945">
    <property type="entry name" value="NEUROTRANSMITTER GATED ION CHANNEL"/>
    <property type="match status" value="1"/>
</dbReference>
<evidence type="ECO:0000256" key="5">
    <source>
        <dbReference type="SAM" id="Phobius"/>
    </source>
</evidence>
<dbReference type="Pfam" id="PF02932">
    <property type="entry name" value="Neur_chan_memb"/>
    <property type="match status" value="1"/>
</dbReference>
<dbReference type="PROSITE" id="PS00236">
    <property type="entry name" value="NEUROTR_ION_CHANNEL"/>
    <property type="match status" value="1"/>
</dbReference>
<dbReference type="SUPFAM" id="SSF90112">
    <property type="entry name" value="Neurotransmitter-gated ion-channel transmembrane pore"/>
    <property type="match status" value="1"/>
</dbReference>
<dbReference type="KEGG" id="goe:100909117"/>
<gene>
    <name evidence="10" type="primary">LOC100909117</name>
</gene>
<keyword evidence="9" id="KW-1185">Reference proteome</keyword>
<dbReference type="GO" id="GO:0005230">
    <property type="term" value="F:extracellular ligand-gated monoatomic ion channel activity"/>
    <property type="evidence" value="ECO:0007669"/>
    <property type="project" value="InterPro"/>
</dbReference>
<dbReference type="InterPro" id="IPR038050">
    <property type="entry name" value="Neuro_actylchol_rec"/>
</dbReference>
<dbReference type="Gene3D" id="2.70.170.10">
    <property type="entry name" value="Neurotransmitter-gated ion-channel ligand-binding domain"/>
    <property type="match status" value="1"/>
</dbReference>
<dbReference type="Pfam" id="PF02931">
    <property type="entry name" value="Neur_chan_LBD"/>
    <property type="match status" value="1"/>
</dbReference>
<dbReference type="Proteomes" id="UP000694867">
    <property type="component" value="Unplaced"/>
</dbReference>